<feature type="transmembrane region" description="Helical" evidence="7">
    <location>
        <begin position="250"/>
        <end position="268"/>
    </location>
</feature>
<protein>
    <submittedName>
        <fullName evidence="9">NADH-quinone oxidoreductase subunit M</fullName>
        <ecNumber evidence="9">1.6.5.-</ecNumber>
    </submittedName>
</protein>
<evidence type="ECO:0000256" key="3">
    <source>
        <dbReference type="ARBA" id="ARBA00022692"/>
    </source>
</evidence>
<feature type="transmembrane region" description="Helical" evidence="7">
    <location>
        <begin position="274"/>
        <end position="295"/>
    </location>
</feature>
<dbReference type="Pfam" id="PF00361">
    <property type="entry name" value="Proton_antipo_M"/>
    <property type="match status" value="1"/>
</dbReference>
<evidence type="ECO:0000256" key="1">
    <source>
        <dbReference type="ARBA" id="ARBA00004127"/>
    </source>
</evidence>
<dbReference type="EC" id="1.6.5.-" evidence="9"/>
<comment type="caution">
    <text evidence="9">The sequence shown here is derived from an EMBL/GenBank/DDBJ whole genome shotgun (WGS) entry which is preliminary data.</text>
</comment>
<feature type="transmembrane region" description="Helical" evidence="7">
    <location>
        <begin position="327"/>
        <end position="350"/>
    </location>
</feature>
<evidence type="ECO:0000313" key="9">
    <source>
        <dbReference type="EMBL" id="MFC3860968.1"/>
    </source>
</evidence>
<dbReference type="EMBL" id="JBHRZF010000114">
    <property type="protein sequence ID" value="MFC3860968.1"/>
    <property type="molecule type" value="Genomic_DNA"/>
</dbReference>
<keyword evidence="10" id="KW-1185">Reference proteome</keyword>
<keyword evidence="4 7" id="KW-1133">Transmembrane helix</keyword>
<comment type="similarity">
    <text evidence="2">Belongs to the complex I subunit 4 family.</text>
</comment>
<evidence type="ECO:0000256" key="2">
    <source>
        <dbReference type="ARBA" id="ARBA00009025"/>
    </source>
</evidence>
<feature type="transmembrane region" description="Helical" evidence="7">
    <location>
        <begin position="72"/>
        <end position="90"/>
    </location>
</feature>
<feature type="transmembrane region" description="Helical" evidence="7">
    <location>
        <begin position="30"/>
        <end position="52"/>
    </location>
</feature>
<feature type="transmembrane region" description="Helical" evidence="7">
    <location>
        <begin position="6"/>
        <end position="23"/>
    </location>
</feature>
<reference evidence="10" key="1">
    <citation type="journal article" date="2019" name="Int. J. Syst. Evol. Microbiol.">
        <title>The Global Catalogue of Microorganisms (GCM) 10K type strain sequencing project: providing services to taxonomists for standard genome sequencing and annotation.</title>
        <authorList>
            <consortium name="The Broad Institute Genomics Platform"/>
            <consortium name="The Broad Institute Genome Sequencing Center for Infectious Disease"/>
            <person name="Wu L."/>
            <person name="Ma J."/>
        </authorList>
    </citation>
    <scope>NUCLEOTIDE SEQUENCE [LARGE SCALE GENOMIC DNA]</scope>
    <source>
        <strain evidence="10">CCTCC AB 2013263</strain>
    </source>
</reference>
<feature type="transmembrane region" description="Helical" evidence="7">
    <location>
        <begin position="448"/>
        <end position="468"/>
    </location>
</feature>
<evidence type="ECO:0000313" key="10">
    <source>
        <dbReference type="Proteomes" id="UP001595748"/>
    </source>
</evidence>
<name>A0ABV8A5M2_9DEIO</name>
<feature type="transmembrane region" description="Helical" evidence="7">
    <location>
        <begin position="121"/>
        <end position="140"/>
    </location>
</feature>
<evidence type="ECO:0000259" key="8">
    <source>
        <dbReference type="Pfam" id="PF00361"/>
    </source>
</evidence>
<dbReference type="NCBIfam" id="TIGR01972">
    <property type="entry name" value="NDH_I_M"/>
    <property type="match status" value="1"/>
</dbReference>
<evidence type="ECO:0000256" key="6">
    <source>
        <dbReference type="RuleBase" id="RU000320"/>
    </source>
</evidence>
<evidence type="ECO:0000256" key="5">
    <source>
        <dbReference type="ARBA" id="ARBA00023136"/>
    </source>
</evidence>
<proteinExistence type="inferred from homology"/>
<dbReference type="InterPro" id="IPR003918">
    <property type="entry name" value="NADH_UbQ_OxRdtase"/>
</dbReference>
<dbReference type="Proteomes" id="UP001595748">
    <property type="component" value="Unassembled WGS sequence"/>
</dbReference>
<feature type="domain" description="NADH:quinone oxidoreductase/Mrp antiporter transmembrane" evidence="8">
    <location>
        <begin position="116"/>
        <end position="415"/>
    </location>
</feature>
<feature type="transmembrane region" description="Helical" evidence="7">
    <location>
        <begin position="97"/>
        <end position="115"/>
    </location>
</feature>
<feature type="transmembrane region" description="Helical" evidence="7">
    <location>
        <begin position="404"/>
        <end position="427"/>
    </location>
</feature>
<dbReference type="RefSeq" id="WP_380077400.1">
    <property type="nucleotide sequence ID" value="NZ_JBHRZF010000114.1"/>
</dbReference>
<feature type="transmembrane region" description="Helical" evidence="7">
    <location>
        <begin position="302"/>
        <end position="321"/>
    </location>
</feature>
<dbReference type="PANTHER" id="PTHR43507:SF1">
    <property type="entry name" value="NADH-UBIQUINONE OXIDOREDUCTASE CHAIN 4"/>
    <property type="match status" value="1"/>
</dbReference>
<dbReference type="InterPro" id="IPR010227">
    <property type="entry name" value="NADH_Q_OxRdtase_chainM/4"/>
</dbReference>
<keyword evidence="9" id="KW-0560">Oxidoreductase</keyword>
<feature type="transmembrane region" description="Helical" evidence="7">
    <location>
        <begin position="371"/>
        <end position="392"/>
    </location>
</feature>
<dbReference type="PANTHER" id="PTHR43507">
    <property type="entry name" value="NADH-UBIQUINONE OXIDOREDUCTASE CHAIN 4"/>
    <property type="match status" value="1"/>
</dbReference>
<dbReference type="InterPro" id="IPR001750">
    <property type="entry name" value="ND/Mrp_TM"/>
</dbReference>
<comment type="subcellular location">
    <subcellularLocation>
        <location evidence="1">Endomembrane system</location>
        <topology evidence="1">Multi-pass membrane protein</topology>
    </subcellularLocation>
    <subcellularLocation>
        <location evidence="6">Membrane</location>
        <topology evidence="6">Multi-pass membrane protein</topology>
    </subcellularLocation>
</comment>
<evidence type="ECO:0000256" key="4">
    <source>
        <dbReference type="ARBA" id="ARBA00022989"/>
    </source>
</evidence>
<keyword evidence="3 6" id="KW-0812">Transmembrane</keyword>
<dbReference type="GO" id="GO:0016491">
    <property type="term" value="F:oxidoreductase activity"/>
    <property type="evidence" value="ECO:0007669"/>
    <property type="project" value="UniProtKB-KW"/>
</dbReference>
<gene>
    <name evidence="9" type="ORF">ACFOPQ_09355</name>
</gene>
<feature type="transmembrane region" description="Helical" evidence="7">
    <location>
        <begin position="210"/>
        <end position="229"/>
    </location>
</feature>
<feature type="transmembrane region" description="Helical" evidence="7">
    <location>
        <begin position="152"/>
        <end position="173"/>
    </location>
</feature>
<organism evidence="9 10">
    <name type="scientific">Deinococcus antarcticus</name>
    <dbReference type="NCBI Taxonomy" id="1298767"/>
    <lineage>
        <taxon>Bacteria</taxon>
        <taxon>Thermotogati</taxon>
        <taxon>Deinococcota</taxon>
        <taxon>Deinococci</taxon>
        <taxon>Deinococcales</taxon>
        <taxon>Deinococcaceae</taxon>
        <taxon>Deinococcus</taxon>
    </lineage>
</organism>
<dbReference type="PRINTS" id="PR01437">
    <property type="entry name" value="NUOXDRDTASE4"/>
</dbReference>
<accession>A0ABV8A5M2</accession>
<sequence length="492" mass="53081">MMHLMIFLPLLAALLIMIVPARWREEVAIGSTLLTLGLGLAIWLSGGTGAYIRDWVAPLGITYSVQLNGVSLLFAVIIAFMTFVAAMYAIRRIPNPGTMLGLMLAMETGLLGIFAARDLVLFYVFFEWALIPALLMLAVYGGPSRMKALVKFAAFTLFGSLLMLLSIIGVKYYSGADTFSLYGFDVQTAGGVRHMTGLTERVIPQPVQNWLFLGFLLAMAVKLPLWPLHSWLPDFHEQNHPSGVPDVMGTLYKVGGYGLFLFAIPLFPNAMHDFRPILMGLAAFTALYAAWIAFSQQNWKRLLAYAGLSHMGIVALGIFSLNETAVIGAMYLLAFQNLYTGALFLSVGMLQERVGSVDTRVGGVMTQAGALGGLTMALWFASIAVPGLAGFIGEFSVLLGAYQVQPWITAVATLTVIAAAAYALTAFQTTFWQARPLGAVATKDLHGLEWLVLGLPLAVAIFFGVYTLPALNLIQPAVQNILGIAARALGGQ</sequence>
<evidence type="ECO:0000256" key="7">
    <source>
        <dbReference type="SAM" id="Phobius"/>
    </source>
</evidence>
<keyword evidence="5 7" id="KW-0472">Membrane</keyword>